<organism evidence="4 5">
    <name type="scientific">Bradyrhizobium australiense</name>
    <dbReference type="NCBI Taxonomy" id="2721161"/>
    <lineage>
        <taxon>Bacteria</taxon>
        <taxon>Pseudomonadati</taxon>
        <taxon>Pseudomonadota</taxon>
        <taxon>Alphaproteobacteria</taxon>
        <taxon>Hyphomicrobiales</taxon>
        <taxon>Nitrobacteraceae</taxon>
        <taxon>Bradyrhizobium</taxon>
    </lineage>
</organism>
<feature type="domain" description="AMP-binding enzyme C-terminal" evidence="3">
    <location>
        <begin position="432"/>
        <end position="506"/>
    </location>
</feature>
<evidence type="ECO:0000259" key="2">
    <source>
        <dbReference type="Pfam" id="PF00501"/>
    </source>
</evidence>
<evidence type="ECO:0000259" key="3">
    <source>
        <dbReference type="Pfam" id="PF13193"/>
    </source>
</evidence>
<evidence type="ECO:0000256" key="1">
    <source>
        <dbReference type="SAM" id="Phobius"/>
    </source>
</evidence>
<dbReference type="AlphaFoldDB" id="A0A7Y4GNZ3"/>
<dbReference type="SUPFAM" id="SSF56801">
    <property type="entry name" value="Acetyl-CoA synthetase-like"/>
    <property type="match status" value="1"/>
</dbReference>
<keyword evidence="1" id="KW-1133">Transmembrane helix</keyword>
<dbReference type="InterPro" id="IPR042099">
    <property type="entry name" value="ANL_N_sf"/>
</dbReference>
<dbReference type="InterPro" id="IPR050237">
    <property type="entry name" value="ATP-dep_AMP-bd_enzyme"/>
</dbReference>
<evidence type="ECO:0000313" key="5">
    <source>
        <dbReference type="Proteomes" id="UP000544122"/>
    </source>
</evidence>
<dbReference type="Pfam" id="PF00501">
    <property type="entry name" value="AMP-binding"/>
    <property type="match status" value="1"/>
</dbReference>
<proteinExistence type="predicted"/>
<name>A0A7Y4GNZ3_9BRAD</name>
<sequence>MVAGPSGAIDFDEIAAGLPRRIHEVTADHVAGAPGQIALVEDGAAWSYRDLDRRVTEIAAVLSSLGVRAGDRMIIVSENCISLAALLLAASRLDAWAIVANPRLSARELDQIRDHSGARRMFFASKVSKEAAAHAARLGAENRHLGALQDIGVGPLNESATAEPVEADPARQVAVLIYTSGTTGTPKGVMLSHDNLLISAKTTAYFRKMDRSDKIYLVLPISHIVGISLLIMTLMVGGTVRMVSKYDPAETAKAIAEEGVTILNGVPATYQRLLEYKSVSGLRQLSPGSLRLIAVAGAPLDLDLKSRVEKEFGLPLLNGYGITECSPGISGVRFDAPCADQAVGTLLPGVEGRIRTIDGIPISQGEIGELHVRGRNVMCGYHRAPELTAKVIDSEGWFNTGDLARFDGDCLYIVGRTKEMIIRSGFNVYPAEVEAVLSSHKDVVQCAVVGRPADGNEEIVAFVQLLQGSRVTSADLMGFIRFQLTSYKRPSEIIVLDALPATSTGKILKHKLAGSLRGEAPLAQIAPLRRQQI</sequence>
<comment type="caution">
    <text evidence="4">The sequence shown here is derived from an EMBL/GenBank/DDBJ whole genome shotgun (WGS) entry which is preliminary data.</text>
</comment>
<dbReference type="InterPro" id="IPR045851">
    <property type="entry name" value="AMP-bd_C_sf"/>
</dbReference>
<feature type="domain" description="AMP-dependent synthetase/ligase" evidence="2">
    <location>
        <begin position="28"/>
        <end position="382"/>
    </location>
</feature>
<dbReference type="Gene3D" id="3.30.300.30">
    <property type="match status" value="1"/>
</dbReference>
<accession>A0A7Y4GNZ3</accession>
<dbReference type="Proteomes" id="UP000544122">
    <property type="component" value="Unassembled WGS sequence"/>
</dbReference>
<protein>
    <submittedName>
        <fullName evidence="4">Long-chain fatty acid--CoA ligase</fullName>
    </submittedName>
</protein>
<dbReference type="GO" id="GO:0016878">
    <property type="term" value="F:acid-thiol ligase activity"/>
    <property type="evidence" value="ECO:0007669"/>
    <property type="project" value="UniProtKB-ARBA"/>
</dbReference>
<feature type="transmembrane region" description="Helical" evidence="1">
    <location>
        <begin position="215"/>
        <end position="236"/>
    </location>
</feature>
<gene>
    <name evidence="4" type="ORF">HCN58_06100</name>
</gene>
<dbReference type="InterPro" id="IPR000873">
    <property type="entry name" value="AMP-dep_synth/lig_dom"/>
</dbReference>
<dbReference type="InterPro" id="IPR020845">
    <property type="entry name" value="AMP-binding_CS"/>
</dbReference>
<dbReference type="PROSITE" id="PS00455">
    <property type="entry name" value="AMP_BINDING"/>
    <property type="match status" value="1"/>
</dbReference>
<dbReference type="Pfam" id="PF13193">
    <property type="entry name" value="AMP-binding_C"/>
    <property type="match status" value="1"/>
</dbReference>
<dbReference type="InterPro" id="IPR025110">
    <property type="entry name" value="AMP-bd_C"/>
</dbReference>
<evidence type="ECO:0000313" key="4">
    <source>
        <dbReference type="EMBL" id="NOJ39176.1"/>
    </source>
</evidence>
<dbReference type="Gene3D" id="3.40.50.12780">
    <property type="entry name" value="N-terminal domain of ligase-like"/>
    <property type="match status" value="1"/>
</dbReference>
<dbReference type="PANTHER" id="PTHR43767">
    <property type="entry name" value="LONG-CHAIN-FATTY-ACID--COA LIGASE"/>
    <property type="match status" value="1"/>
</dbReference>
<keyword evidence="1" id="KW-0472">Membrane</keyword>
<dbReference type="EMBL" id="JAAVLX010000002">
    <property type="protein sequence ID" value="NOJ39176.1"/>
    <property type="molecule type" value="Genomic_DNA"/>
</dbReference>
<keyword evidence="5" id="KW-1185">Reference proteome</keyword>
<keyword evidence="1" id="KW-0812">Transmembrane</keyword>
<keyword evidence="4" id="KW-0436">Ligase</keyword>
<reference evidence="4 5" key="1">
    <citation type="submission" date="2020-03" db="EMBL/GenBank/DDBJ databases">
        <title>Bradyrhizobium diversity isolated from nodules of Indigofera sp.</title>
        <authorList>
            <person name="Klepa M."/>
            <person name="Helene L."/>
            <person name="Hungria M."/>
        </authorList>
    </citation>
    <scope>NUCLEOTIDE SEQUENCE [LARGE SCALE GENOMIC DNA]</scope>
    <source>
        <strain evidence="4 5">WSM 1791</strain>
    </source>
</reference>
<dbReference type="PANTHER" id="PTHR43767:SF1">
    <property type="entry name" value="NONRIBOSOMAL PEPTIDE SYNTHASE PES1 (EUROFUNG)-RELATED"/>
    <property type="match status" value="1"/>
</dbReference>